<protein>
    <submittedName>
        <fullName evidence="1">Uncharacterized protein</fullName>
    </submittedName>
</protein>
<reference evidence="1 2" key="1">
    <citation type="submission" date="2019-06" db="EMBL/GenBank/DDBJ databases">
        <title>Draft genome sequence of [Clostridium] clostridioforme NBRC 113352.</title>
        <authorList>
            <person name="Miura T."/>
            <person name="Furukawa M."/>
            <person name="Shimamura M."/>
            <person name="Ohyama Y."/>
            <person name="Yamazoe A."/>
            <person name="Kawasaki H."/>
        </authorList>
    </citation>
    <scope>NUCLEOTIDE SEQUENCE [LARGE SCALE GENOMIC DNA]</scope>
    <source>
        <strain evidence="1 2">NBRC 113352</strain>
    </source>
</reference>
<organism evidence="1 2">
    <name type="scientific">Enterocloster clostridioformis</name>
    <dbReference type="NCBI Taxonomy" id="1531"/>
    <lineage>
        <taxon>Bacteria</taxon>
        <taxon>Bacillati</taxon>
        <taxon>Bacillota</taxon>
        <taxon>Clostridia</taxon>
        <taxon>Lachnospirales</taxon>
        <taxon>Lachnospiraceae</taxon>
        <taxon>Enterocloster</taxon>
    </lineage>
</organism>
<proteinExistence type="predicted"/>
<name>A0A1I2XCU1_9FIRM</name>
<dbReference type="EMBL" id="BJLB01000001">
    <property type="protein sequence ID" value="GEA38521.1"/>
    <property type="molecule type" value="Genomic_DNA"/>
</dbReference>
<dbReference type="AlphaFoldDB" id="A0A1I2XCU1"/>
<evidence type="ECO:0000313" key="1">
    <source>
        <dbReference type="EMBL" id="GEA38521.1"/>
    </source>
</evidence>
<gene>
    <name evidence="1" type="ORF">Ccl03g_42340</name>
</gene>
<accession>A0A1I2XCU1</accession>
<comment type="caution">
    <text evidence="1">The sequence shown here is derived from an EMBL/GenBank/DDBJ whole genome shotgun (WGS) entry which is preliminary data.</text>
</comment>
<sequence>MLLAMILCLTGCATGTEPEVTAAEPLPAIVDETEPVNIPKGTATKEDCALCGDCSIWGYYSKLDSIGVLNLASGDINNLRIFEYEDDGTRRDNSGHSSMMIANDGDERYSHMTEVIF</sequence>
<dbReference type="Proteomes" id="UP000315200">
    <property type="component" value="Unassembled WGS sequence"/>
</dbReference>
<evidence type="ECO:0000313" key="2">
    <source>
        <dbReference type="Proteomes" id="UP000315200"/>
    </source>
</evidence>
<dbReference type="RefSeq" id="WP_074926271.1">
    <property type="nucleotide sequence ID" value="NZ_BJLB01000001.1"/>
</dbReference>